<evidence type="ECO:0000313" key="3">
    <source>
        <dbReference type="Proteomes" id="UP001500973"/>
    </source>
</evidence>
<feature type="compositionally biased region" description="Basic residues" evidence="1">
    <location>
        <begin position="74"/>
        <end position="87"/>
    </location>
</feature>
<name>A0ABP4JS69_9ACTN</name>
<dbReference type="EMBL" id="BAAAIZ010000051">
    <property type="protein sequence ID" value="GAA1426846.1"/>
    <property type="molecule type" value="Genomic_DNA"/>
</dbReference>
<feature type="compositionally biased region" description="Low complexity" evidence="1">
    <location>
        <begin position="91"/>
        <end position="103"/>
    </location>
</feature>
<gene>
    <name evidence="2" type="ORF">GCM10009601_36870</name>
</gene>
<reference evidence="3" key="1">
    <citation type="journal article" date="2019" name="Int. J. Syst. Evol. Microbiol.">
        <title>The Global Catalogue of Microorganisms (GCM) 10K type strain sequencing project: providing services to taxonomists for standard genome sequencing and annotation.</title>
        <authorList>
            <consortium name="The Broad Institute Genomics Platform"/>
            <consortium name="The Broad Institute Genome Sequencing Center for Infectious Disease"/>
            <person name="Wu L."/>
            <person name="Ma J."/>
        </authorList>
    </citation>
    <scope>NUCLEOTIDE SEQUENCE [LARGE SCALE GENOMIC DNA]</scope>
    <source>
        <strain evidence="3">JCM 11756</strain>
    </source>
</reference>
<evidence type="ECO:0000256" key="1">
    <source>
        <dbReference type="SAM" id="MobiDB-lite"/>
    </source>
</evidence>
<feature type="region of interest" description="Disordered" evidence="1">
    <location>
        <begin position="1"/>
        <end position="159"/>
    </location>
</feature>
<keyword evidence="3" id="KW-1185">Reference proteome</keyword>
<sequence length="159" mass="16324">MHDAYESHGAYESDVSRNVDSGFGSDSLDDPHGACGGPDVSGARQEYELRGAQAPHGTRPACATCLAYGTHNPRPARSRTTHGRGRPHPSAPAAAPGTAQAKNPGGGIHMPPLAGSRLIRSRSMGRAAAGPIRRTGPSAPGPTGIRAPRRAPGRTRPAS</sequence>
<feature type="compositionally biased region" description="Basic and acidic residues" evidence="1">
    <location>
        <begin position="1"/>
        <end position="17"/>
    </location>
</feature>
<proteinExistence type="predicted"/>
<accession>A0ABP4JS69</accession>
<evidence type="ECO:0000313" key="2">
    <source>
        <dbReference type="EMBL" id="GAA1426846.1"/>
    </source>
</evidence>
<organism evidence="2 3">
    <name type="scientific">Streptomyces thermospinosisporus</name>
    <dbReference type="NCBI Taxonomy" id="161482"/>
    <lineage>
        <taxon>Bacteria</taxon>
        <taxon>Bacillati</taxon>
        <taxon>Actinomycetota</taxon>
        <taxon>Actinomycetes</taxon>
        <taxon>Kitasatosporales</taxon>
        <taxon>Streptomycetaceae</taxon>
        <taxon>Streptomyces</taxon>
    </lineage>
</organism>
<protein>
    <submittedName>
        <fullName evidence="2">Uncharacterized protein</fullName>
    </submittedName>
</protein>
<dbReference type="Proteomes" id="UP001500973">
    <property type="component" value="Unassembled WGS sequence"/>
</dbReference>
<comment type="caution">
    <text evidence="2">The sequence shown here is derived from an EMBL/GenBank/DDBJ whole genome shotgun (WGS) entry which is preliminary data.</text>
</comment>